<reference evidence="2" key="1">
    <citation type="submission" date="2012-08" db="EMBL/GenBank/DDBJ databases">
        <title>The Genome Sequence of Wuchereria bancrofti.</title>
        <authorList>
            <person name="Nutman T.B."/>
            <person name="Fink D.L."/>
            <person name="Russ C."/>
            <person name="Young S."/>
            <person name="Zeng Q."/>
            <person name="Koehrsen M."/>
            <person name="Alvarado L."/>
            <person name="Berlin A."/>
            <person name="Chapman S.B."/>
            <person name="Chen Z."/>
            <person name="Freedman E."/>
            <person name="Gellesch M."/>
            <person name="Goldberg J."/>
            <person name="Griggs A."/>
            <person name="Gujja S."/>
            <person name="Heilman E.R."/>
            <person name="Heiman D."/>
            <person name="Hepburn T."/>
            <person name="Howarth C."/>
            <person name="Jen D."/>
            <person name="Larson L."/>
            <person name="Lewis B."/>
            <person name="Mehta T."/>
            <person name="Park D."/>
            <person name="Pearson M."/>
            <person name="Roberts A."/>
            <person name="Saif S."/>
            <person name="Shea T."/>
            <person name="Shenoy N."/>
            <person name="Sisk P."/>
            <person name="Stolte C."/>
            <person name="Sykes S."/>
            <person name="Walk T."/>
            <person name="White J."/>
            <person name="Yandava C."/>
            <person name="Haas B."/>
            <person name="Henn M.R."/>
            <person name="Nusbaum C."/>
            <person name="Birren B."/>
        </authorList>
    </citation>
    <scope>NUCLEOTIDE SEQUENCE [LARGE SCALE GENOMIC DNA]</scope>
    <source>
        <strain evidence="2">NA</strain>
    </source>
</reference>
<sequence length="75" mass="8463">MSYFLDSELRALSAAQLKQEKQSTSSQLLHVQQQISDLAYGNYRIYADAGSTTEQCKQLVSFSRNIVFLAKNAEK</sequence>
<comment type="caution">
    <text evidence="1">The sequence shown here is derived from an EMBL/GenBank/DDBJ whole genome shotgun (WGS) entry which is preliminary data.</text>
</comment>
<dbReference type="GO" id="GO:0017119">
    <property type="term" value="C:Golgi transport complex"/>
    <property type="evidence" value="ECO:0007669"/>
    <property type="project" value="InterPro"/>
</dbReference>
<dbReference type="InterPro" id="IPR007255">
    <property type="entry name" value="COG8"/>
</dbReference>
<dbReference type="AlphaFoldDB" id="J9EJE9"/>
<gene>
    <name evidence="1" type="ORF">WUBG_06550</name>
</gene>
<organism evidence="1 2">
    <name type="scientific">Wuchereria bancrofti</name>
    <dbReference type="NCBI Taxonomy" id="6293"/>
    <lineage>
        <taxon>Eukaryota</taxon>
        <taxon>Metazoa</taxon>
        <taxon>Ecdysozoa</taxon>
        <taxon>Nematoda</taxon>
        <taxon>Chromadorea</taxon>
        <taxon>Rhabditida</taxon>
        <taxon>Spirurina</taxon>
        <taxon>Spiruromorpha</taxon>
        <taxon>Filarioidea</taxon>
        <taxon>Onchocercidae</taxon>
        <taxon>Wuchereria</taxon>
    </lineage>
</organism>
<evidence type="ECO:0000313" key="2">
    <source>
        <dbReference type="Proteomes" id="UP000004810"/>
    </source>
</evidence>
<dbReference type="EMBL" id="ADBV01002807">
    <property type="protein sequence ID" value="EJW82541.1"/>
    <property type="molecule type" value="Genomic_DNA"/>
</dbReference>
<dbReference type="Pfam" id="PF04124">
    <property type="entry name" value="Dor1"/>
    <property type="match status" value="1"/>
</dbReference>
<proteinExistence type="predicted"/>
<protein>
    <submittedName>
        <fullName evidence="1">Uncharacterized protein</fullName>
    </submittedName>
</protein>
<dbReference type="Proteomes" id="UP000004810">
    <property type="component" value="Unassembled WGS sequence"/>
</dbReference>
<evidence type="ECO:0000313" key="1">
    <source>
        <dbReference type="EMBL" id="EJW82541.1"/>
    </source>
</evidence>
<accession>J9EJE9</accession>
<name>J9EJE9_WUCBA</name>